<comment type="caution">
    <text evidence="4">The sequence shown here is derived from an EMBL/GenBank/DDBJ whole genome shotgun (WGS) entry which is preliminary data.</text>
</comment>
<dbReference type="EMBL" id="BGPR01206760">
    <property type="protein sequence ID" value="GBN31990.1"/>
    <property type="molecule type" value="Genomic_DNA"/>
</dbReference>
<dbReference type="EMBL" id="BGPR01206667">
    <property type="protein sequence ID" value="GBN31788.1"/>
    <property type="molecule type" value="Genomic_DNA"/>
</dbReference>
<dbReference type="AlphaFoldDB" id="A0A4Y2MY45"/>
<evidence type="ECO:0000313" key="2">
    <source>
        <dbReference type="EMBL" id="GBN31837.1"/>
    </source>
</evidence>
<name>A0A4Y2MY45_ARAVE</name>
<reference evidence="4 5" key="1">
    <citation type="journal article" date="2019" name="Sci. Rep.">
        <title>Orb-weaving spider Araneus ventricosus genome elucidates the spidroin gene catalogue.</title>
        <authorList>
            <person name="Kono N."/>
            <person name="Nakamura H."/>
            <person name="Ohtoshi R."/>
            <person name="Moran D.A.P."/>
            <person name="Shinohara A."/>
            <person name="Yoshida Y."/>
            <person name="Fujiwara M."/>
            <person name="Mori M."/>
            <person name="Tomita M."/>
            <person name="Arakawa K."/>
        </authorList>
    </citation>
    <scope>NUCLEOTIDE SEQUENCE [LARGE SCALE GENOMIC DNA]</scope>
</reference>
<proteinExistence type="predicted"/>
<keyword evidence="5" id="KW-1185">Reference proteome</keyword>
<evidence type="ECO:0000313" key="1">
    <source>
        <dbReference type="EMBL" id="GBN31788.1"/>
    </source>
</evidence>
<gene>
    <name evidence="3" type="ORF">AVEN_148319_1</name>
    <name evidence="1" type="ORF">AVEN_193906_1</name>
    <name evidence="2" type="ORF">AVEN_36223_1</name>
    <name evidence="4" type="ORF">AVEN_68668_1</name>
</gene>
<evidence type="ECO:0000313" key="3">
    <source>
        <dbReference type="EMBL" id="GBN31990.1"/>
    </source>
</evidence>
<evidence type="ECO:0000313" key="4">
    <source>
        <dbReference type="EMBL" id="GBN32081.1"/>
    </source>
</evidence>
<dbReference type="Proteomes" id="UP000499080">
    <property type="component" value="Unassembled WGS sequence"/>
</dbReference>
<organism evidence="4 5">
    <name type="scientific">Araneus ventricosus</name>
    <name type="common">Orbweaver spider</name>
    <name type="synonym">Epeira ventricosa</name>
    <dbReference type="NCBI Taxonomy" id="182803"/>
    <lineage>
        <taxon>Eukaryota</taxon>
        <taxon>Metazoa</taxon>
        <taxon>Ecdysozoa</taxon>
        <taxon>Arthropoda</taxon>
        <taxon>Chelicerata</taxon>
        <taxon>Arachnida</taxon>
        <taxon>Araneae</taxon>
        <taxon>Araneomorphae</taxon>
        <taxon>Entelegynae</taxon>
        <taxon>Araneoidea</taxon>
        <taxon>Araneidae</taxon>
        <taxon>Araneus</taxon>
    </lineage>
</organism>
<dbReference type="EMBL" id="BGPR01206687">
    <property type="protein sequence ID" value="GBN31837.1"/>
    <property type="molecule type" value="Genomic_DNA"/>
</dbReference>
<protein>
    <submittedName>
        <fullName evidence="4">Uncharacterized protein</fullName>
    </submittedName>
</protein>
<evidence type="ECO:0000313" key="5">
    <source>
        <dbReference type="Proteomes" id="UP000499080"/>
    </source>
</evidence>
<feature type="non-terminal residue" evidence="4">
    <location>
        <position position="63"/>
    </location>
</feature>
<sequence>MIATTARSPNGRHLPKEVRIDIVEKLLNPTPLLYPRPGTRTGISGGFSFKYSWCPQVGENNTL</sequence>
<dbReference type="EMBL" id="BGPR01206795">
    <property type="protein sequence ID" value="GBN32081.1"/>
    <property type="molecule type" value="Genomic_DNA"/>
</dbReference>
<accession>A0A4Y2MY45</accession>